<dbReference type="GO" id="GO:0006508">
    <property type="term" value="P:proteolysis"/>
    <property type="evidence" value="ECO:0007669"/>
    <property type="project" value="UniProtKB-KW"/>
</dbReference>
<dbReference type="Proteomes" id="UP000198935">
    <property type="component" value="Unassembled WGS sequence"/>
</dbReference>
<sequence>MSTRALTVEDLRTFNVINEPQLSPDGSCFAFVKQYITDEDEYISHLYVQSTMEQESKQWTFGEGRVGFPRFSPDGRWLVYAAAKGKNAKQQLYLLSMDGGEARQITTLENGASKPIWSPDSKQILFTTAYKVNEAPDLEKKPNDQPEEKKPEPLVVEKLVYKSDAAGFLDGKRQQLAIYQLDTGKLTFLTKADVDHEPGNWSPDGSKIVYSANKEGDEQFISDLYVLDVQSQQAEKLTDSTGFFGSGNFSPDGKTIACFGHEKEYLGATLTRLWTIDIETKERICLTKGHDIYITDAMIGDLRSGHPNPGPVWSADGQKLYATASAHGDTNFCSVDLSGEITELFSGKHHVYGYNINVEENLAVLSVSTPTNPGDIYLFDLDTNKATKVTDVNREWLADLHLSSPEEIRFKSTDGWEVQGWVLKPYGFDKANKYPAILEIHGGPHAMYGNTFFHELQLLAAKGYFVLYSNPRGSHGYGQQFVNACRGDYGGKDYQDLMNFVDATVEKYTAVDTERLGVTGGSYGGFMTNWIVSHTNRFKAAATLRSISNWVSFYGVSDIGYFFTEWEIGSDVLQDPEKLWQHSPLKYVNKIETPLLILHGEQDYRCPMEQAEQLFIALKHRGQETRFVRFPNANHELSRSGPPHLRIARLQELVSWFDSYLTS</sequence>
<reference evidence="7" key="1">
    <citation type="submission" date="2016-10" db="EMBL/GenBank/DDBJ databases">
        <authorList>
            <person name="Varghese N."/>
            <person name="Submissions S."/>
        </authorList>
    </citation>
    <scope>NUCLEOTIDE SEQUENCE [LARGE SCALE GENOMIC DNA]</scope>
    <source>
        <strain evidence="7">SP</strain>
    </source>
</reference>
<dbReference type="Gene3D" id="3.40.50.1820">
    <property type="entry name" value="alpha/beta hydrolase"/>
    <property type="match status" value="1"/>
</dbReference>
<gene>
    <name evidence="6" type="ORF">SAMN05421736_102105</name>
</gene>
<proteinExistence type="inferred from homology"/>
<dbReference type="FunFam" id="3.40.50.1820:FF:000028">
    <property type="entry name" value="S9 family peptidase"/>
    <property type="match status" value="1"/>
</dbReference>
<evidence type="ECO:0000256" key="3">
    <source>
        <dbReference type="ARBA" id="ARBA00022801"/>
    </source>
</evidence>
<evidence type="ECO:0000256" key="2">
    <source>
        <dbReference type="ARBA" id="ARBA00022670"/>
    </source>
</evidence>
<dbReference type="PANTHER" id="PTHR42776:SF27">
    <property type="entry name" value="DIPEPTIDYL PEPTIDASE FAMILY MEMBER 6"/>
    <property type="match status" value="1"/>
</dbReference>
<dbReference type="GO" id="GO:0004177">
    <property type="term" value="F:aminopeptidase activity"/>
    <property type="evidence" value="ECO:0007669"/>
    <property type="project" value="UniProtKB-KW"/>
</dbReference>
<keyword evidence="4" id="KW-0720">Serine protease</keyword>
<dbReference type="InterPro" id="IPR011042">
    <property type="entry name" value="6-blade_b-propeller_TolB-like"/>
</dbReference>
<dbReference type="SUPFAM" id="SSF82171">
    <property type="entry name" value="DPP6 N-terminal domain-like"/>
    <property type="match status" value="1"/>
</dbReference>
<dbReference type="EMBL" id="FNPI01000002">
    <property type="protein sequence ID" value="SDY49591.1"/>
    <property type="molecule type" value="Genomic_DNA"/>
</dbReference>
<keyword evidence="3" id="KW-0378">Hydrolase</keyword>
<dbReference type="STRING" id="1503961.SAMN05421736_102105"/>
<protein>
    <submittedName>
        <fullName evidence="6">Dipeptidyl aminopeptidase/acylaminoacyl peptidase</fullName>
    </submittedName>
</protein>
<evidence type="ECO:0000256" key="4">
    <source>
        <dbReference type="ARBA" id="ARBA00022825"/>
    </source>
</evidence>
<comment type="similarity">
    <text evidence="1">Belongs to the peptidase S9C family.</text>
</comment>
<accession>A0A1H3KBP8</accession>
<name>A0A1H3KBP8_9BACI</name>
<evidence type="ECO:0000256" key="1">
    <source>
        <dbReference type="ARBA" id="ARBA00010040"/>
    </source>
</evidence>
<dbReference type="InterPro" id="IPR011659">
    <property type="entry name" value="WD40"/>
</dbReference>
<dbReference type="InterPro" id="IPR029058">
    <property type="entry name" value="AB_hydrolase_fold"/>
</dbReference>
<dbReference type="AlphaFoldDB" id="A0A1H3KBP8"/>
<dbReference type="Gene3D" id="2.120.10.30">
    <property type="entry name" value="TolB, C-terminal domain"/>
    <property type="match status" value="2"/>
</dbReference>
<dbReference type="Pfam" id="PF00326">
    <property type="entry name" value="Peptidase_S9"/>
    <property type="match status" value="1"/>
</dbReference>
<organism evidence="6 7">
    <name type="scientific">Evansella caseinilytica</name>
    <dbReference type="NCBI Taxonomy" id="1503961"/>
    <lineage>
        <taxon>Bacteria</taxon>
        <taxon>Bacillati</taxon>
        <taxon>Bacillota</taxon>
        <taxon>Bacilli</taxon>
        <taxon>Bacillales</taxon>
        <taxon>Bacillaceae</taxon>
        <taxon>Evansella</taxon>
    </lineage>
</organism>
<keyword evidence="2" id="KW-0645">Protease</keyword>
<dbReference type="InterPro" id="IPR001375">
    <property type="entry name" value="Peptidase_S9_cat"/>
</dbReference>
<evidence type="ECO:0000313" key="6">
    <source>
        <dbReference type="EMBL" id="SDY49591.1"/>
    </source>
</evidence>
<feature type="domain" description="Peptidase S9 prolyl oligopeptidase catalytic" evidence="5">
    <location>
        <begin position="451"/>
        <end position="661"/>
    </location>
</feature>
<evidence type="ECO:0000259" key="5">
    <source>
        <dbReference type="Pfam" id="PF00326"/>
    </source>
</evidence>
<dbReference type="Pfam" id="PF07676">
    <property type="entry name" value="PD40"/>
    <property type="match status" value="3"/>
</dbReference>
<dbReference type="OrthoDB" id="108903at2"/>
<keyword evidence="6" id="KW-0031">Aminopeptidase</keyword>
<dbReference type="SUPFAM" id="SSF53474">
    <property type="entry name" value="alpha/beta-Hydrolases"/>
    <property type="match status" value="1"/>
</dbReference>
<dbReference type="PANTHER" id="PTHR42776">
    <property type="entry name" value="SERINE PEPTIDASE S9 FAMILY MEMBER"/>
    <property type="match status" value="1"/>
</dbReference>
<keyword evidence="7" id="KW-1185">Reference proteome</keyword>
<dbReference type="GO" id="GO:0004252">
    <property type="term" value="F:serine-type endopeptidase activity"/>
    <property type="evidence" value="ECO:0007669"/>
    <property type="project" value="TreeGrafter"/>
</dbReference>
<evidence type="ECO:0000313" key="7">
    <source>
        <dbReference type="Proteomes" id="UP000198935"/>
    </source>
</evidence>